<dbReference type="GO" id="GO:0005886">
    <property type="term" value="C:plasma membrane"/>
    <property type="evidence" value="ECO:0007669"/>
    <property type="project" value="UniProtKB-SubCell"/>
</dbReference>
<evidence type="ECO:0000256" key="2">
    <source>
        <dbReference type="ARBA" id="ARBA00022475"/>
    </source>
</evidence>
<organism evidence="7 8">
    <name type="scientific">Luteipulveratus mongoliensis</name>
    <dbReference type="NCBI Taxonomy" id="571913"/>
    <lineage>
        <taxon>Bacteria</taxon>
        <taxon>Bacillati</taxon>
        <taxon>Actinomycetota</taxon>
        <taxon>Actinomycetes</taxon>
        <taxon>Micrococcales</taxon>
        <taxon>Dermacoccaceae</taxon>
        <taxon>Luteipulveratus</taxon>
    </lineage>
</organism>
<sequence length="206" mass="21768">MSQYLAFVAFAAMLALAPGPDSLLTLRNTVVGGRARGFATLLGISAASAVQGLLVATGLSALLVRAEQVFLVVRWAGVLYLLYLGISALRAACRRHGPGWEASERRAVGGRWVVIRQGFLCNITNPKVLMFNLAVLPQFVGSDAGWSVLVAYAFTLMAIGSVVLVVVVLAADAAGRWLRRSRVRRLVDAGTGLVMLGFAGGLAAER</sequence>
<dbReference type="KEGG" id="lmoi:VV02_12460"/>
<dbReference type="STRING" id="571913.VV02_12460"/>
<evidence type="ECO:0000256" key="1">
    <source>
        <dbReference type="ARBA" id="ARBA00004651"/>
    </source>
</evidence>
<dbReference type="InterPro" id="IPR001123">
    <property type="entry name" value="LeuE-type"/>
</dbReference>
<dbReference type="EMBL" id="CP011112">
    <property type="protein sequence ID" value="AKU16490.1"/>
    <property type="molecule type" value="Genomic_DNA"/>
</dbReference>
<dbReference type="RefSeq" id="WP_052591835.1">
    <property type="nucleotide sequence ID" value="NZ_CP011112.1"/>
</dbReference>
<evidence type="ECO:0000256" key="5">
    <source>
        <dbReference type="ARBA" id="ARBA00023136"/>
    </source>
</evidence>
<comment type="subcellular location">
    <subcellularLocation>
        <location evidence="1">Cell membrane</location>
        <topology evidence="1">Multi-pass membrane protein</topology>
    </subcellularLocation>
</comment>
<keyword evidence="2" id="KW-1003">Cell membrane</keyword>
<name>A0A0K1JIT3_9MICO</name>
<feature type="transmembrane region" description="Helical" evidence="6">
    <location>
        <begin position="149"/>
        <end position="174"/>
    </location>
</feature>
<feature type="transmembrane region" description="Helical" evidence="6">
    <location>
        <begin position="71"/>
        <end position="92"/>
    </location>
</feature>
<dbReference type="AlphaFoldDB" id="A0A0K1JIT3"/>
<proteinExistence type="predicted"/>
<protein>
    <submittedName>
        <fullName evidence="7">Lysine transporter LysE</fullName>
    </submittedName>
</protein>
<evidence type="ECO:0000256" key="4">
    <source>
        <dbReference type="ARBA" id="ARBA00022989"/>
    </source>
</evidence>
<dbReference type="OrthoDB" id="3175972at2"/>
<evidence type="ECO:0000256" key="6">
    <source>
        <dbReference type="SAM" id="Phobius"/>
    </source>
</evidence>
<evidence type="ECO:0000313" key="7">
    <source>
        <dbReference type="EMBL" id="AKU16490.1"/>
    </source>
</evidence>
<accession>A0A0K1JIT3</accession>
<dbReference type="GO" id="GO:0015171">
    <property type="term" value="F:amino acid transmembrane transporter activity"/>
    <property type="evidence" value="ECO:0007669"/>
    <property type="project" value="TreeGrafter"/>
</dbReference>
<keyword evidence="3 6" id="KW-0812">Transmembrane</keyword>
<gene>
    <name evidence="7" type="ORF">VV02_12460</name>
</gene>
<evidence type="ECO:0000313" key="8">
    <source>
        <dbReference type="Proteomes" id="UP000066480"/>
    </source>
</evidence>
<dbReference type="Proteomes" id="UP000066480">
    <property type="component" value="Chromosome"/>
</dbReference>
<dbReference type="PANTHER" id="PTHR30086">
    <property type="entry name" value="ARGININE EXPORTER PROTEIN ARGO"/>
    <property type="match status" value="1"/>
</dbReference>
<reference evidence="7 8" key="1">
    <citation type="submission" date="2015-03" db="EMBL/GenBank/DDBJ databases">
        <title>Luteipulveratus halotolerans sp. nov., a novel actinobacterium (Dermacoccaceae) from Sarawak, Malaysia.</title>
        <authorList>
            <person name="Juboi H."/>
            <person name="Basik A."/>
            <person name="Shamsul S.S."/>
            <person name="Arnold P."/>
            <person name="Schmitt E.K."/>
            <person name="Sanglier J.-J."/>
            <person name="Yeo T."/>
        </authorList>
    </citation>
    <scope>NUCLEOTIDE SEQUENCE [LARGE SCALE GENOMIC DNA]</scope>
    <source>
        <strain evidence="7 8">MN07-A0370</strain>
    </source>
</reference>
<keyword evidence="4 6" id="KW-1133">Transmembrane helix</keyword>
<feature type="transmembrane region" description="Helical" evidence="6">
    <location>
        <begin position="41"/>
        <end position="64"/>
    </location>
</feature>
<evidence type="ECO:0000256" key="3">
    <source>
        <dbReference type="ARBA" id="ARBA00022692"/>
    </source>
</evidence>
<dbReference type="PANTHER" id="PTHR30086:SF20">
    <property type="entry name" value="ARGININE EXPORTER PROTEIN ARGO-RELATED"/>
    <property type="match status" value="1"/>
</dbReference>
<keyword evidence="5 6" id="KW-0472">Membrane</keyword>
<keyword evidence="8" id="KW-1185">Reference proteome</keyword>
<dbReference type="PIRSF" id="PIRSF006324">
    <property type="entry name" value="LeuE"/>
    <property type="match status" value="1"/>
</dbReference>
<dbReference type="Pfam" id="PF01810">
    <property type="entry name" value="LysE"/>
    <property type="match status" value="1"/>
</dbReference>